<evidence type="ECO:0000313" key="2">
    <source>
        <dbReference type="EMBL" id="APE33526.1"/>
    </source>
</evidence>
<dbReference type="OrthoDB" id="3388214at2"/>
<sequence>MGEFLAAVVSFPTALFSFALLVVIGYWLLVLVGGTEVDTFDGGESGSAVGGFDALGLGGVPVTVAVTGLVTLSWFASLVGTVVIGATGLAGIAAIAAGCAVLLVAVLAAVAGTRLVVIPLRRFFRHGPAPSLQDFVGRMCVVRTGRVDEQFGQAELTADDGSSAVIQVRQSALHAATAPLAQGDSAVVYDYDPATATFWVAALEGN</sequence>
<dbReference type="EMBL" id="CP018082">
    <property type="protein sequence ID" value="APE33526.1"/>
    <property type="molecule type" value="Genomic_DNA"/>
</dbReference>
<keyword evidence="3" id="KW-1185">Reference proteome</keyword>
<dbReference type="Proteomes" id="UP000183810">
    <property type="component" value="Chromosome"/>
</dbReference>
<accession>A0A1J0VND4</accession>
<protein>
    <recommendedName>
        <fullName evidence="4">DUF1449 domain-containing protein</fullName>
    </recommendedName>
</protein>
<feature type="transmembrane region" description="Helical" evidence="1">
    <location>
        <begin position="6"/>
        <end position="33"/>
    </location>
</feature>
<keyword evidence="1" id="KW-0812">Transmembrane</keyword>
<feature type="transmembrane region" description="Helical" evidence="1">
    <location>
        <begin position="88"/>
        <end position="117"/>
    </location>
</feature>
<evidence type="ECO:0000256" key="1">
    <source>
        <dbReference type="SAM" id="Phobius"/>
    </source>
</evidence>
<organism evidence="2 3">
    <name type="scientific">Nocardia mangyaensis</name>
    <dbReference type="NCBI Taxonomy" id="2213200"/>
    <lineage>
        <taxon>Bacteria</taxon>
        <taxon>Bacillati</taxon>
        <taxon>Actinomycetota</taxon>
        <taxon>Actinomycetes</taxon>
        <taxon>Mycobacteriales</taxon>
        <taxon>Nocardiaceae</taxon>
        <taxon>Nocardia</taxon>
    </lineage>
</organism>
<gene>
    <name evidence="2" type="ORF">BOX37_05580</name>
</gene>
<name>A0A1J0VND4_9NOCA</name>
<keyword evidence="1" id="KW-1133">Transmembrane helix</keyword>
<evidence type="ECO:0000313" key="3">
    <source>
        <dbReference type="Proteomes" id="UP000183810"/>
    </source>
</evidence>
<dbReference type="AlphaFoldDB" id="A0A1J0VND4"/>
<proteinExistence type="predicted"/>
<reference evidence="2" key="1">
    <citation type="submission" date="2016-11" db="EMBL/GenBank/DDBJ databases">
        <authorList>
            <person name="Jaros S."/>
            <person name="Januszkiewicz K."/>
            <person name="Wedrychowicz H."/>
        </authorList>
    </citation>
    <scope>NUCLEOTIDE SEQUENCE [LARGE SCALE GENOMIC DNA]</scope>
    <source>
        <strain evidence="2">Y48</strain>
    </source>
</reference>
<keyword evidence="1" id="KW-0472">Membrane</keyword>
<feature type="transmembrane region" description="Helical" evidence="1">
    <location>
        <begin position="54"/>
        <end position="76"/>
    </location>
</feature>
<dbReference type="KEGG" id="nsl:BOX37_05580"/>
<evidence type="ECO:0008006" key="4">
    <source>
        <dbReference type="Google" id="ProtNLM"/>
    </source>
</evidence>
<dbReference type="RefSeq" id="WP_071926710.1">
    <property type="nucleotide sequence ID" value="NZ_CP018082.1"/>
</dbReference>